<accession>A0A0J6IB01</accession>
<keyword evidence="1" id="KW-0238">DNA-binding</keyword>
<dbReference type="PANTHER" id="PTHR35145">
    <property type="entry name" value="CYTOPLASMIC PROTEIN-RELATED"/>
    <property type="match status" value="1"/>
</dbReference>
<dbReference type="STRING" id="1608996.TU84_14725"/>
<dbReference type="InterPro" id="IPR007351">
    <property type="entry name" value="YjbR"/>
</dbReference>
<sequence>MSKEQVAEFCRSLPGVKEDVKWGGVEVFYVDQSKMFALFNLNSNGLSFKVEKELFLGYIDRPGIRPSPYLARAHWINMQAPYPMGAEELQDLLRRSHQLVVGKLPKKRQIGLLI</sequence>
<comment type="caution">
    <text evidence="1">The sequence shown here is derived from an EMBL/GenBank/DDBJ whole genome shotgun (WGS) entry which is preliminary data.</text>
</comment>
<dbReference type="EMBL" id="WIWJ01000030">
    <property type="protein sequence ID" value="MQT48349.1"/>
    <property type="molecule type" value="Genomic_DNA"/>
</dbReference>
<dbReference type="OrthoDB" id="9804614at2"/>
<evidence type="ECO:0000313" key="1">
    <source>
        <dbReference type="EMBL" id="MQT48349.1"/>
    </source>
</evidence>
<dbReference type="RefSeq" id="WP_048370390.1">
    <property type="nucleotide sequence ID" value="NZ_JYLD01000008.1"/>
</dbReference>
<dbReference type="Pfam" id="PF04237">
    <property type="entry name" value="YjbR"/>
    <property type="match status" value="1"/>
</dbReference>
<dbReference type="InterPro" id="IPR038056">
    <property type="entry name" value="YjbR-like_sf"/>
</dbReference>
<organism evidence="1 3">
    <name type="scientific">Pseudomonas helleri</name>
    <dbReference type="NCBI Taxonomy" id="1608996"/>
    <lineage>
        <taxon>Bacteria</taxon>
        <taxon>Pseudomonadati</taxon>
        <taxon>Pseudomonadota</taxon>
        <taxon>Gammaproteobacteria</taxon>
        <taxon>Pseudomonadales</taxon>
        <taxon>Pseudomonadaceae</taxon>
        <taxon>Pseudomonas</taxon>
    </lineage>
</organism>
<dbReference type="PANTHER" id="PTHR35145:SF1">
    <property type="entry name" value="CYTOPLASMIC PROTEIN"/>
    <property type="match status" value="1"/>
</dbReference>
<reference evidence="3 4" key="1">
    <citation type="submission" date="2019-10" db="EMBL/GenBank/DDBJ databases">
        <title>Evaluation of single-gene subtyping targets for Pseudomonas.</title>
        <authorList>
            <person name="Reichler S.J."/>
            <person name="Orsi R.H."/>
            <person name="Wiedmann M."/>
            <person name="Martin N.H."/>
            <person name="Murphy S.I."/>
        </authorList>
    </citation>
    <scope>NUCLEOTIDE SEQUENCE [LARGE SCALE GENOMIC DNA]</scope>
    <source>
        <strain evidence="2 4">FSL R10-3254</strain>
        <strain evidence="1 3">FSL R10-3257</strain>
    </source>
</reference>
<protein>
    <submittedName>
        <fullName evidence="1">MmcQ/YjbR family DNA-binding protein</fullName>
    </submittedName>
</protein>
<dbReference type="Proteomes" id="UP000489190">
    <property type="component" value="Unassembled WGS sequence"/>
</dbReference>
<dbReference type="EMBL" id="WIWI01000054">
    <property type="protein sequence ID" value="MQT91167.1"/>
    <property type="molecule type" value="Genomic_DNA"/>
</dbReference>
<dbReference type="Gene3D" id="3.90.1150.30">
    <property type="match status" value="1"/>
</dbReference>
<gene>
    <name evidence="2" type="ORF">GHO39_18795</name>
    <name evidence="1" type="ORF">GHO40_16715</name>
</gene>
<dbReference type="Proteomes" id="UP000441404">
    <property type="component" value="Unassembled WGS sequence"/>
</dbReference>
<name>A0A0J6IB01_9PSED</name>
<dbReference type="InterPro" id="IPR058532">
    <property type="entry name" value="YjbR/MT2646/Rv2570-like"/>
</dbReference>
<dbReference type="GO" id="GO:0003677">
    <property type="term" value="F:DNA binding"/>
    <property type="evidence" value="ECO:0007669"/>
    <property type="project" value="UniProtKB-KW"/>
</dbReference>
<evidence type="ECO:0000313" key="4">
    <source>
        <dbReference type="Proteomes" id="UP000489190"/>
    </source>
</evidence>
<dbReference type="AlphaFoldDB" id="A0A0J6IB01"/>
<dbReference type="SUPFAM" id="SSF142906">
    <property type="entry name" value="YjbR-like"/>
    <property type="match status" value="1"/>
</dbReference>
<evidence type="ECO:0000313" key="2">
    <source>
        <dbReference type="EMBL" id="MQT91167.1"/>
    </source>
</evidence>
<evidence type="ECO:0000313" key="3">
    <source>
        <dbReference type="Proteomes" id="UP000441404"/>
    </source>
</evidence>
<proteinExistence type="predicted"/>